<sequence>MSQENATHNMNFNGVGARAAFDSLTMQKSAGIIGKCNRIWAETMSCGECGQSNIAELDHLHQQHHQQLKEQQQNEQQLDEEVEKYSDCEGEEQLRSGCMHSADLLGRGGGGRGLELDAKCQTPSKR</sequence>
<name>A0A0N4YL73_NIPBR</name>
<dbReference type="WBParaSite" id="NBR_0001783401-mRNA-1">
    <property type="protein sequence ID" value="NBR_0001783401-mRNA-1"/>
    <property type="gene ID" value="NBR_0001783401"/>
</dbReference>
<accession>A0A0N4YL73</accession>
<dbReference type="Proteomes" id="UP000271162">
    <property type="component" value="Unassembled WGS sequence"/>
</dbReference>
<organism evidence="4">
    <name type="scientific">Nippostrongylus brasiliensis</name>
    <name type="common">Rat hookworm</name>
    <dbReference type="NCBI Taxonomy" id="27835"/>
    <lineage>
        <taxon>Eukaryota</taxon>
        <taxon>Metazoa</taxon>
        <taxon>Ecdysozoa</taxon>
        <taxon>Nematoda</taxon>
        <taxon>Chromadorea</taxon>
        <taxon>Rhabditida</taxon>
        <taxon>Rhabditina</taxon>
        <taxon>Rhabditomorpha</taxon>
        <taxon>Strongyloidea</taxon>
        <taxon>Heligmosomidae</taxon>
        <taxon>Nippostrongylus</taxon>
    </lineage>
</organism>
<evidence type="ECO:0000256" key="1">
    <source>
        <dbReference type="SAM" id="MobiDB-lite"/>
    </source>
</evidence>
<gene>
    <name evidence="2" type="ORF">NBR_LOCUS17835</name>
</gene>
<feature type="region of interest" description="Disordered" evidence="1">
    <location>
        <begin position="61"/>
        <end position="80"/>
    </location>
</feature>
<evidence type="ECO:0000313" key="2">
    <source>
        <dbReference type="EMBL" id="VDL81555.1"/>
    </source>
</evidence>
<feature type="region of interest" description="Disordered" evidence="1">
    <location>
        <begin position="105"/>
        <end position="126"/>
    </location>
</feature>
<keyword evidence="3" id="KW-1185">Reference proteome</keyword>
<evidence type="ECO:0000313" key="3">
    <source>
        <dbReference type="Proteomes" id="UP000271162"/>
    </source>
</evidence>
<dbReference type="EMBL" id="UYSL01022998">
    <property type="protein sequence ID" value="VDL81555.1"/>
    <property type="molecule type" value="Genomic_DNA"/>
</dbReference>
<evidence type="ECO:0000313" key="4">
    <source>
        <dbReference type="WBParaSite" id="NBR_0001783401-mRNA-1"/>
    </source>
</evidence>
<reference evidence="4" key="1">
    <citation type="submission" date="2017-02" db="UniProtKB">
        <authorList>
            <consortium name="WormBaseParasite"/>
        </authorList>
    </citation>
    <scope>IDENTIFICATION</scope>
</reference>
<protein>
    <submittedName>
        <fullName evidence="4">C2H2-type domain-containing protein</fullName>
    </submittedName>
</protein>
<reference evidence="2 3" key="2">
    <citation type="submission" date="2018-11" db="EMBL/GenBank/DDBJ databases">
        <authorList>
            <consortium name="Pathogen Informatics"/>
        </authorList>
    </citation>
    <scope>NUCLEOTIDE SEQUENCE [LARGE SCALE GENOMIC DNA]</scope>
</reference>
<proteinExistence type="predicted"/>
<dbReference type="AlphaFoldDB" id="A0A0N4YL73"/>